<dbReference type="InterPro" id="IPR023187">
    <property type="entry name" value="Tscrpt_reg_MarR-type_CS"/>
</dbReference>
<evidence type="ECO:0000256" key="3">
    <source>
        <dbReference type="ARBA" id="ARBA00023163"/>
    </source>
</evidence>
<name>A0A7Y9E9V1_9ACTN</name>
<dbReference type="PROSITE" id="PS50995">
    <property type="entry name" value="HTH_MARR_2"/>
    <property type="match status" value="1"/>
</dbReference>
<dbReference type="PROSITE" id="PS01117">
    <property type="entry name" value="HTH_MARR_1"/>
    <property type="match status" value="1"/>
</dbReference>
<dbReference type="PANTHER" id="PTHR39515">
    <property type="entry name" value="CONSERVED PROTEIN"/>
    <property type="match status" value="1"/>
</dbReference>
<dbReference type="EMBL" id="JACCBG010000001">
    <property type="protein sequence ID" value="NYD43591.1"/>
    <property type="molecule type" value="Genomic_DNA"/>
</dbReference>
<keyword evidence="3" id="KW-0804">Transcription</keyword>
<dbReference type="InterPro" id="IPR052526">
    <property type="entry name" value="HTH-type_Bedaq_tolerance"/>
</dbReference>
<keyword evidence="2 5" id="KW-0238">DNA-binding</keyword>
<feature type="domain" description="HTH marR-type" evidence="4">
    <location>
        <begin position="13"/>
        <end position="145"/>
    </location>
</feature>
<proteinExistence type="predicted"/>
<dbReference type="SUPFAM" id="SSF46785">
    <property type="entry name" value="Winged helix' DNA-binding domain"/>
    <property type="match status" value="1"/>
</dbReference>
<gene>
    <name evidence="5" type="ORF">BJZ21_003674</name>
</gene>
<sequence length="163" mass="16946">MSTPTPSPASAQVAGLAGELRVAVNRLAYALRRPGDTLDLTPSRYTALATLAKRGALRAGDLAEAMGIARPTMSRLADALVESGWVTRAPDPEDGRASLLTLSDAGRELLERLRREATADLHADIAALSEAERDALATALPALTTLAERQLGRARTGPAGGPA</sequence>
<reference evidence="5 6" key="1">
    <citation type="submission" date="2020-07" db="EMBL/GenBank/DDBJ databases">
        <title>Sequencing the genomes of 1000 actinobacteria strains.</title>
        <authorList>
            <person name="Klenk H.-P."/>
        </authorList>
    </citation>
    <scope>NUCLEOTIDE SEQUENCE [LARGE SCALE GENOMIC DNA]</scope>
    <source>
        <strain evidence="5 6">DSM 21350</strain>
    </source>
</reference>
<organism evidence="5 6">
    <name type="scientific">Nocardioides panaciterrulae</name>
    <dbReference type="NCBI Taxonomy" id="661492"/>
    <lineage>
        <taxon>Bacteria</taxon>
        <taxon>Bacillati</taxon>
        <taxon>Actinomycetota</taxon>
        <taxon>Actinomycetes</taxon>
        <taxon>Propionibacteriales</taxon>
        <taxon>Nocardioidaceae</taxon>
        <taxon>Nocardioides</taxon>
    </lineage>
</organism>
<dbReference type="InterPro" id="IPR000835">
    <property type="entry name" value="HTH_MarR-typ"/>
</dbReference>
<evidence type="ECO:0000313" key="6">
    <source>
        <dbReference type="Proteomes" id="UP000535511"/>
    </source>
</evidence>
<dbReference type="AlphaFoldDB" id="A0A7Y9E9V1"/>
<accession>A0A7Y9E9V1</accession>
<keyword evidence="6" id="KW-1185">Reference proteome</keyword>
<dbReference type="Proteomes" id="UP000535511">
    <property type="component" value="Unassembled WGS sequence"/>
</dbReference>
<dbReference type="GO" id="GO:0003700">
    <property type="term" value="F:DNA-binding transcription factor activity"/>
    <property type="evidence" value="ECO:0007669"/>
    <property type="project" value="InterPro"/>
</dbReference>
<evidence type="ECO:0000313" key="5">
    <source>
        <dbReference type="EMBL" id="NYD43591.1"/>
    </source>
</evidence>
<evidence type="ECO:0000256" key="2">
    <source>
        <dbReference type="ARBA" id="ARBA00023125"/>
    </source>
</evidence>
<dbReference type="PANTHER" id="PTHR39515:SF2">
    <property type="entry name" value="HTH-TYPE TRANSCRIPTIONAL REGULATOR RV0880"/>
    <property type="match status" value="1"/>
</dbReference>
<comment type="caution">
    <text evidence="5">The sequence shown here is derived from an EMBL/GenBank/DDBJ whole genome shotgun (WGS) entry which is preliminary data.</text>
</comment>
<dbReference type="SMART" id="SM00347">
    <property type="entry name" value="HTH_MARR"/>
    <property type="match status" value="1"/>
</dbReference>
<dbReference type="Gene3D" id="1.10.10.10">
    <property type="entry name" value="Winged helix-like DNA-binding domain superfamily/Winged helix DNA-binding domain"/>
    <property type="match status" value="1"/>
</dbReference>
<dbReference type="RefSeq" id="WP_179665093.1">
    <property type="nucleotide sequence ID" value="NZ_JACCBG010000001.1"/>
</dbReference>
<dbReference type="Pfam" id="PF01047">
    <property type="entry name" value="MarR"/>
    <property type="match status" value="1"/>
</dbReference>
<evidence type="ECO:0000256" key="1">
    <source>
        <dbReference type="ARBA" id="ARBA00023015"/>
    </source>
</evidence>
<evidence type="ECO:0000259" key="4">
    <source>
        <dbReference type="PROSITE" id="PS50995"/>
    </source>
</evidence>
<dbReference type="GO" id="GO:0003677">
    <property type="term" value="F:DNA binding"/>
    <property type="evidence" value="ECO:0007669"/>
    <property type="project" value="UniProtKB-KW"/>
</dbReference>
<protein>
    <submittedName>
        <fullName evidence="5">DNA-binding MarR family transcriptional regulator</fullName>
    </submittedName>
</protein>
<dbReference type="InterPro" id="IPR036388">
    <property type="entry name" value="WH-like_DNA-bd_sf"/>
</dbReference>
<dbReference type="PRINTS" id="PR00598">
    <property type="entry name" value="HTHMARR"/>
</dbReference>
<dbReference type="InterPro" id="IPR036390">
    <property type="entry name" value="WH_DNA-bd_sf"/>
</dbReference>
<keyword evidence="1" id="KW-0805">Transcription regulation</keyword>